<keyword evidence="5" id="KW-0539">Nucleus</keyword>
<dbReference type="Gene3D" id="1.25.40.10">
    <property type="entry name" value="Tetratricopeptide repeat domain"/>
    <property type="match status" value="2"/>
</dbReference>
<dbReference type="PROSITE" id="PS50102">
    <property type="entry name" value="RRM"/>
    <property type="match status" value="2"/>
</dbReference>
<feature type="domain" description="RRM" evidence="8">
    <location>
        <begin position="751"/>
        <end position="827"/>
    </location>
</feature>
<feature type="domain" description="RRM" evidence="8">
    <location>
        <begin position="654"/>
        <end position="733"/>
    </location>
</feature>
<dbReference type="InterPro" id="IPR012677">
    <property type="entry name" value="Nucleotide-bd_a/b_plait_sf"/>
</dbReference>
<feature type="compositionally biased region" description="Low complexity" evidence="7">
    <location>
        <begin position="888"/>
        <end position="908"/>
    </location>
</feature>
<reference evidence="9" key="1">
    <citation type="submission" date="2021-06" db="EMBL/GenBank/DDBJ databases">
        <title>Genome Sequence of Mortierella hyaline Strain SCG-10, a Cold-Adapted, Nitrate-Reducing Fungus Isolated from Soil in Minnesota, USA.</title>
        <authorList>
            <person name="Aldossari N."/>
        </authorList>
    </citation>
    <scope>NUCLEOTIDE SEQUENCE</scope>
    <source>
        <strain evidence="9">SCG-10</strain>
    </source>
</reference>
<evidence type="ECO:0000313" key="10">
    <source>
        <dbReference type="Proteomes" id="UP000707451"/>
    </source>
</evidence>
<keyword evidence="6" id="KW-0694">RNA-binding</keyword>
<dbReference type="SMART" id="SM00386">
    <property type="entry name" value="HAT"/>
    <property type="match status" value="6"/>
</dbReference>
<feature type="region of interest" description="Disordered" evidence="7">
    <location>
        <begin position="612"/>
        <end position="646"/>
    </location>
</feature>
<evidence type="ECO:0000256" key="6">
    <source>
        <dbReference type="PROSITE-ProRule" id="PRU00176"/>
    </source>
</evidence>
<dbReference type="AlphaFoldDB" id="A0A9P8BQA1"/>
<dbReference type="SUPFAM" id="SSF48452">
    <property type="entry name" value="TPR-like"/>
    <property type="match status" value="1"/>
</dbReference>
<dbReference type="PANTHER" id="PTHR17204">
    <property type="entry name" value="PRE-MRNA PROCESSING PROTEIN PRP39-RELATED"/>
    <property type="match status" value="1"/>
</dbReference>
<evidence type="ECO:0000256" key="5">
    <source>
        <dbReference type="ARBA" id="ARBA00023242"/>
    </source>
</evidence>
<feature type="compositionally biased region" description="Acidic residues" evidence="7">
    <location>
        <begin position="17"/>
        <end position="26"/>
    </location>
</feature>
<evidence type="ECO:0000256" key="3">
    <source>
        <dbReference type="ARBA" id="ARBA00022737"/>
    </source>
</evidence>
<dbReference type="GO" id="GO:0003723">
    <property type="term" value="F:RNA binding"/>
    <property type="evidence" value="ECO:0007669"/>
    <property type="project" value="UniProtKB-UniRule"/>
</dbReference>
<evidence type="ECO:0000256" key="4">
    <source>
        <dbReference type="ARBA" id="ARBA00023187"/>
    </source>
</evidence>
<comment type="subcellular location">
    <subcellularLocation>
        <location evidence="1">Nucleus</location>
    </subcellularLocation>
</comment>
<dbReference type="CDD" id="cd00590">
    <property type="entry name" value="RRM_SF"/>
    <property type="match status" value="1"/>
</dbReference>
<comment type="caution">
    <text evidence="9">The sequence shown here is derived from an EMBL/GenBank/DDBJ whole genome shotgun (WGS) entry which is preliminary data.</text>
</comment>
<feature type="compositionally biased region" description="Low complexity" evidence="7">
    <location>
        <begin position="987"/>
        <end position="996"/>
    </location>
</feature>
<accession>A0A9P8BQA1</accession>
<dbReference type="GO" id="GO:0008380">
    <property type="term" value="P:RNA splicing"/>
    <property type="evidence" value="ECO:0007669"/>
    <property type="project" value="UniProtKB-KW"/>
</dbReference>
<dbReference type="SUPFAM" id="SSF54928">
    <property type="entry name" value="RNA-binding domain, RBD"/>
    <property type="match status" value="2"/>
</dbReference>
<evidence type="ECO:0000256" key="2">
    <source>
        <dbReference type="ARBA" id="ARBA00022664"/>
    </source>
</evidence>
<dbReference type="InterPro" id="IPR008847">
    <property type="entry name" value="Suf"/>
</dbReference>
<dbReference type="GO" id="GO:0005634">
    <property type="term" value="C:nucleus"/>
    <property type="evidence" value="ECO:0007669"/>
    <property type="project" value="UniProtKB-SubCell"/>
</dbReference>
<dbReference type="Pfam" id="PF00076">
    <property type="entry name" value="RRM_1"/>
    <property type="match status" value="2"/>
</dbReference>
<keyword evidence="2" id="KW-0507">mRNA processing</keyword>
<dbReference type="OrthoDB" id="360390at2759"/>
<organism evidence="9 10">
    <name type="scientific">Linnemannia hyalina</name>
    <dbReference type="NCBI Taxonomy" id="64524"/>
    <lineage>
        <taxon>Eukaryota</taxon>
        <taxon>Fungi</taxon>
        <taxon>Fungi incertae sedis</taxon>
        <taxon>Mucoromycota</taxon>
        <taxon>Mortierellomycotina</taxon>
        <taxon>Mortierellomycetes</taxon>
        <taxon>Mortierellales</taxon>
        <taxon>Mortierellaceae</taxon>
        <taxon>Linnemannia</taxon>
    </lineage>
</organism>
<keyword evidence="10" id="KW-1185">Reference proteome</keyword>
<feature type="compositionally biased region" description="Basic and acidic residues" evidence="7">
    <location>
        <begin position="846"/>
        <end position="865"/>
    </location>
</feature>
<feature type="region of interest" description="Disordered" evidence="7">
    <location>
        <begin position="1"/>
        <end position="39"/>
    </location>
</feature>
<dbReference type="Proteomes" id="UP000707451">
    <property type="component" value="Unassembled WGS sequence"/>
</dbReference>
<feature type="compositionally biased region" description="Low complexity" evidence="7">
    <location>
        <begin position="961"/>
        <end position="980"/>
    </location>
</feature>
<dbReference type="InterPro" id="IPR003107">
    <property type="entry name" value="HAT"/>
</dbReference>
<sequence length="1016" mass="112831">MADDNKTIDAIDNLTGGDDDDFDMDGIEGGSGAHDGPSSETIEAIATFQTLLEANPNQYEAHTQLITLLKGADMFEELRDAREAMNRLYPLSEDLWMDWINDEVNMATSGDEKRHVLSLYERATTEYLSIKIWKSYVDYALQEYNESKEYQDALEEEETVVNAQELNKIFKRADKWTGYHIPESHTIWNVWINFELENLAARDPASPEDVRRVKKMYLDRIAIPHVTLEETFSALSPLISKYEPEEYEKTMENCSKINAATRKLLTEREAFEQNLVGPQFSLGVATGNSVEAFTSYLDYEMRPERRHFARTRTLFERAVAVHCLVPSVWIDYITFMMSMNPQKAGYDLDPKEVLTIAERSTRNCPWSGDLWESRFLLMEMYHKPEEELNALFASALSDTTLLASPQELSKVLQARCSYVVRAEKKDEDGKTKIRAAFEHAGAVLESVGGDPYCKVEQFWIEIEAGPLENKENARALWAKIESKLKASSESWLARVALEKRLGSPKQARQIFAKACNVAKQIDWPEKVFEAWLLFEREHGTVLEYKDALTRSRAAMKTVELFRAEVALNSAYVDQSAYAVAEPAVAIEEPTPVPTKKRKVSFQDEVETFKIPKVEPKPKGRVKEKPDAVAERTPVKSESSHSQKPLDISAGRHEDTLFVVNFKEDTTAAKLKEMFGEYGTVLRCTMAAPKQGKARYFAYVQMSKPEEAQAALALDGRDVGHRLGLQVRISDTNKASRAPPSVKPPLPKESRHELNVKGLDIDVKDEDLRKLVSLYAEPEHVYVQRQADAKGGTWANIKFHTEADADAAVAMSGLSFQGKTLEVSRRMFKNPEYEGLTRTERRKLKAKKSEEKRAQGGGQDHPDHKAGGKAQDVEMTETAASESGDKVPTESSSATTKSNSASAKSDSATFAKPAPQTKPMAKLTAMAPRSMQPRSTMQAGKALRARPPRSAGTGTPLGAFKPASTTSTGSSSSGAGEAAATGVGGEGAEAAAAPVAPKSNAEFRALMLSGGLKKSRQ</sequence>
<dbReference type="EMBL" id="JAHRHY010000015">
    <property type="protein sequence ID" value="KAG9063953.1"/>
    <property type="molecule type" value="Genomic_DNA"/>
</dbReference>
<protein>
    <submittedName>
        <fullName evidence="9">RNA-binding protein 4F</fullName>
    </submittedName>
</protein>
<proteinExistence type="predicted"/>
<dbReference type="GO" id="GO:0006397">
    <property type="term" value="P:mRNA processing"/>
    <property type="evidence" value="ECO:0007669"/>
    <property type="project" value="UniProtKB-KW"/>
</dbReference>
<dbReference type="InterPro" id="IPR000504">
    <property type="entry name" value="RRM_dom"/>
</dbReference>
<evidence type="ECO:0000313" key="9">
    <source>
        <dbReference type="EMBL" id="KAG9063953.1"/>
    </source>
</evidence>
<name>A0A9P8BQA1_9FUNG</name>
<gene>
    <name evidence="9" type="primary">RNP4F</name>
    <name evidence="9" type="ORF">KI688_004067</name>
</gene>
<evidence type="ECO:0000256" key="7">
    <source>
        <dbReference type="SAM" id="MobiDB-lite"/>
    </source>
</evidence>
<dbReference type="SMART" id="SM00360">
    <property type="entry name" value="RRM"/>
    <property type="match status" value="2"/>
</dbReference>
<keyword evidence="3" id="KW-0677">Repeat</keyword>
<dbReference type="InterPro" id="IPR011990">
    <property type="entry name" value="TPR-like_helical_dom_sf"/>
</dbReference>
<feature type="compositionally biased region" description="Basic and acidic residues" evidence="7">
    <location>
        <begin position="612"/>
        <end position="640"/>
    </location>
</feature>
<evidence type="ECO:0000256" key="1">
    <source>
        <dbReference type="ARBA" id="ARBA00004123"/>
    </source>
</evidence>
<dbReference type="InterPro" id="IPR035979">
    <property type="entry name" value="RBD_domain_sf"/>
</dbReference>
<evidence type="ECO:0000259" key="8">
    <source>
        <dbReference type="PROSITE" id="PS50102"/>
    </source>
</evidence>
<keyword evidence="4" id="KW-0508">mRNA splicing</keyword>
<dbReference type="Gene3D" id="3.30.70.330">
    <property type="match status" value="2"/>
</dbReference>
<feature type="region of interest" description="Disordered" evidence="7">
    <location>
        <begin position="831"/>
        <end position="999"/>
    </location>
</feature>
<dbReference type="PANTHER" id="PTHR17204:SF25">
    <property type="entry name" value="RRM DOMAIN-CONTAINING PROTEIN"/>
    <property type="match status" value="1"/>
</dbReference>
<dbReference type="Pfam" id="PF05843">
    <property type="entry name" value="Suf"/>
    <property type="match status" value="1"/>
</dbReference>